<feature type="signal peptide" evidence="1">
    <location>
        <begin position="1"/>
        <end position="20"/>
    </location>
</feature>
<reference evidence="2 3" key="1">
    <citation type="submission" date="2019-09" db="EMBL/GenBank/DDBJ databases">
        <title>Isolation and complete genome sequencing of Methylocystis species.</title>
        <authorList>
            <person name="Rumah B.L."/>
            <person name="Stead C.E."/>
            <person name="Stevens B.C."/>
            <person name="Minton N.P."/>
            <person name="Grosse-Honebrink A."/>
            <person name="Zhang Y."/>
        </authorList>
    </citation>
    <scope>NUCLEOTIDE SEQUENCE [LARGE SCALE GENOMIC DNA]</scope>
    <source>
        <strain evidence="2 3">BRCS2</strain>
    </source>
</reference>
<gene>
    <name evidence="2" type="ORF">F7D14_12105</name>
</gene>
<keyword evidence="1" id="KW-0732">Signal</keyword>
<proteinExistence type="predicted"/>
<name>A0A6B8M6R7_9HYPH</name>
<dbReference type="Proteomes" id="UP000422569">
    <property type="component" value="Chromosome"/>
</dbReference>
<sequence length="172" mass="18812">MRRPIAILFPLLLSGAGAQADQFAQIRCGADIPKALVGQRESNAPVVKTEAAYKHLRLEHLGADIVADDMNAISWRLCGQEYLMLDKGSIIRDVIAFPPHSKTTPAFSGSCRIRGRDTKDMIVGVLDASGKGERLPAKEAWRIDEKAAKFVRMDVRDMLCPRSGVYTADGGM</sequence>
<dbReference type="KEGG" id="mpar:F7D14_12105"/>
<evidence type="ECO:0000256" key="1">
    <source>
        <dbReference type="SAM" id="SignalP"/>
    </source>
</evidence>
<dbReference type="EMBL" id="CP044331">
    <property type="protein sequence ID" value="QGM98146.1"/>
    <property type="molecule type" value="Genomic_DNA"/>
</dbReference>
<evidence type="ECO:0000313" key="2">
    <source>
        <dbReference type="EMBL" id="QGM98146.1"/>
    </source>
</evidence>
<evidence type="ECO:0000313" key="3">
    <source>
        <dbReference type="Proteomes" id="UP000422569"/>
    </source>
</evidence>
<organism evidence="2 3">
    <name type="scientific">Methylocystis parvus</name>
    <dbReference type="NCBI Taxonomy" id="134"/>
    <lineage>
        <taxon>Bacteria</taxon>
        <taxon>Pseudomonadati</taxon>
        <taxon>Pseudomonadota</taxon>
        <taxon>Alphaproteobacteria</taxon>
        <taxon>Hyphomicrobiales</taxon>
        <taxon>Methylocystaceae</taxon>
        <taxon>Methylocystis</taxon>
    </lineage>
</organism>
<dbReference type="AlphaFoldDB" id="A0A6B8M6R7"/>
<accession>A0A6B8M6R7</accession>
<feature type="chain" id="PRO_5025570659" evidence="1">
    <location>
        <begin position="21"/>
        <end position="172"/>
    </location>
</feature>
<keyword evidence="3" id="KW-1185">Reference proteome</keyword>
<dbReference type="RefSeq" id="WP_154419951.1">
    <property type="nucleotide sequence ID" value="NZ_CP044331.1"/>
</dbReference>
<protein>
    <submittedName>
        <fullName evidence="2">Uncharacterized protein</fullName>
    </submittedName>
</protein>